<keyword evidence="1" id="KW-0472">Membrane</keyword>
<evidence type="ECO:0000256" key="1">
    <source>
        <dbReference type="SAM" id="Phobius"/>
    </source>
</evidence>
<keyword evidence="1" id="KW-0812">Transmembrane</keyword>
<protein>
    <submittedName>
        <fullName evidence="2">ATP synthase F0 subunit 8</fullName>
    </submittedName>
</protein>
<name>A0A6B9N0B8_9HYME</name>
<keyword evidence="1" id="KW-1133">Transmembrane helix</keyword>
<sequence length="53" mass="6608">MMPIYWTLLMMINISMLFTVMIMINSYYNIKQGKFFSMKMKKVYKKSFYTKWN</sequence>
<reference evidence="2" key="1">
    <citation type="submission" date="2019-11" db="EMBL/GenBank/DDBJ databases">
        <title>Complete mitochondrial genome of the stingless bee Lepidotrigona terminata.</title>
        <authorList>
            <person name="Wang C.-Y."/>
            <person name="Zhao M."/>
            <person name="Xu H.-L."/>
            <person name="Zhang F.-L."/>
            <person name="Zhong Y.-H."/>
            <person name="Feng Y."/>
            <person name="Wang S.-J."/>
        </authorList>
    </citation>
    <scope>NUCLEOTIDE SEQUENCE</scope>
</reference>
<organism evidence="2">
    <name type="scientific">Lepidotrigona terminata</name>
    <dbReference type="NCBI Taxonomy" id="398115"/>
    <lineage>
        <taxon>Eukaryota</taxon>
        <taxon>Metazoa</taxon>
        <taxon>Ecdysozoa</taxon>
        <taxon>Arthropoda</taxon>
        <taxon>Hexapoda</taxon>
        <taxon>Insecta</taxon>
        <taxon>Pterygota</taxon>
        <taxon>Neoptera</taxon>
        <taxon>Endopterygota</taxon>
        <taxon>Hymenoptera</taxon>
        <taxon>Apocrita</taxon>
        <taxon>Aculeata</taxon>
        <taxon>Apoidea</taxon>
        <taxon>Anthophila</taxon>
        <taxon>Apidae</taxon>
        <taxon>Lepidotrigona</taxon>
    </lineage>
</organism>
<keyword evidence="2" id="KW-0496">Mitochondrion</keyword>
<evidence type="ECO:0000313" key="2">
    <source>
        <dbReference type="EMBL" id="QHD26484.1"/>
    </source>
</evidence>
<dbReference type="EMBL" id="MN737481">
    <property type="protein sequence ID" value="QHD26484.1"/>
    <property type="molecule type" value="Genomic_DNA"/>
</dbReference>
<accession>A0A6B9N0B8</accession>
<feature type="transmembrane region" description="Helical" evidence="1">
    <location>
        <begin position="6"/>
        <end position="30"/>
    </location>
</feature>
<geneLocation type="mitochondrion" evidence="2"/>
<proteinExistence type="predicted"/>
<gene>
    <name evidence="2" type="primary">ATP8</name>
</gene>
<dbReference type="AlphaFoldDB" id="A0A6B9N0B8"/>